<gene>
    <name evidence="2" type="ORF">GCM10010405_44010</name>
</gene>
<evidence type="ECO:0000313" key="3">
    <source>
        <dbReference type="Proteomes" id="UP001501638"/>
    </source>
</evidence>
<name>A0ABP5XGC3_9ACTN</name>
<reference evidence="3" key="1">
    <citation type="journal article" date="2019" name="Int. J. Syst. Evol. Microbiol.">
        <title>The Global Catalogue of Microorganisms (GCM) 10K type strain sequencing project: providing services to taxonomists for standard genome sequencing and annotation.</title>
        <authorList>
            <consortium name="The Broad Institute Genomics Platform"/>
            <consortium name="The Broad Institute Genome Sequencing Center for Infectious Disease"/>
            <person name="Wu L."/>
            <person name="Ma J."/>
        </authorList>
    </citation>
    <scope>NUCLEOTIDE SEQUENCE [LARGE SCALE GENOMIC DNA]</scope>
    <source>
        <strain evidence="3">JCM 6305</strain>
    </source>
</reference>
<protein>
    <submittedName>
        <fullName evidence="2">Uncharacterized protein</fullName>
    </submittedName>
</protein>
<evidence type="ECO:0000313" key="2">
    <source>
        <dbReference type="EMBL" id="GAA2455192.1"/>
    </source>
</evidence>
<comment type="caution">
    <text evidence="2">The sequence shown here is derived from an EMBL/GenBank/DDBJ whole genome shotgun (WGS) entry which is preliminary data.</text>
</comment>
<accession>A0ABP5XGC3</accession>
<dbReference type="EMBL" id="BAAASZ010000030">
    <property type="protein sequence ID" value="GAA2455192.1"/>
    <property type="molecule type" value="Genomic_DNA"/>
</dbReference>
<proteinExistence type="predicted"/>
<sequence length="73" mass="7360">MRSAPVPGRAGPPVDAVADPDGTERGGLGQGGLRILDVEDFTGGDPVVRGGCRGGGRGEASKVGARIETFRDI</sequence>
<evidence type="ECO:0000256" key="1">
    <source>
        <dbReference type="SAM" id="MobiDB-lite"/>
    </source>
</evidence>
<feature type="region of interest" description="Disordered" evidence="1">
    <location>
        <begin position="1"/>
        <end position="33"/>
    </location>
</feature>
<dbReference type="Proteomes" id="UP001501638">
    <property type="component" value="Unassembled WGS sequence"/>
</dbReference>
<organism evidence="2 3">
    <name type="scientific">Streptomyces macrosporus</name>
    <dbReference type="NCBI Taxonomy" id="44032"/>
    <lineage>
        <taxon>Bacteria</taxon>
        <taxon>Bacillati</taxon>
        <taxon>Actinomycetota</taxon>
        <taxon>Actinomycetes</taxon>
        <taxon>Kitasatosporales</taxon>
        <taxon>Streptomycetaceae</taxon>
        <taxon>Streptomyces</taxon>
    </lineage>
</organism>
<keyword evidence="3" id="KW-1185">Reference proteome</keyword>